<dbReference type="WBParaSite" id="TCONS_00011302.p1">
    <property type="protein sequence ID" value="TCONS_00011302.p1"/>
    <property type="gene ID" value="XLOC_005582"/>
</dbReference>
<keyword evidence="3" id="KW-1185">Reference proteome</keyword>
<protein>
    <submittedName>
        <fullName evidence="4">Uncharacterized protein</fullName>
    </submittedName>
</protein>
<proteinExistence type="predicted"/>
<evidence type="ECO:0000256" key="2">
    <source>
        <dbReference type="SAM" id="SignalP"/>
    </source>
</evidence>
<feature type="chain" id="PRO_5042156007" evidence="2">
    <location>
        <begin position="20"/>
        <end position="184"/>
    </location>
</feature>
<evidence type="ECO:0000313" key="4">
    <source>
        <dbReference type="WBParaSite" id="TCONS_00011302.p1"/>
    </source>
</evidence>
<feature type="signal peptide" evidence="2">
    <location>
        <begin position="1"/>
        <end position="19"/>
    </location>
</feature>
<keyword evidence="1" id="KW-0812">Transmembrane</keyword>
<feature type="transmembrane region" description="Helical" evidence="1">
    <location>
        <begin position="164"/>
        <end position="183"/>
    </location>
</feature>
<keyword evidence="1" id="KW-1133">Transmembrane helix</keyword>
<dbReference type="AlphaFoldDB" id="A0AAF5DGP5"/>
<accession>A0AAF5DGP5</accession>
<evidence type="ECO:0000256" key="1">
    <source>
        <dbReference type="SAM" id="Phobius"/>
    </source>
</evidence>
<reference evidence="4" key="1">
    <citation type="submission" date="2024-02" db="UniProtKB">
        <authorList>
            <consortium name="WormBaseParasite"/>
        </authorList>
    </citation>
    <scope>IDENTIFICATION</scope>
</reference>
<name>A0AAF5DGP5_STRER</name>
<evidence type="ECO:0000313" key="3">
    <source>
        <dbReference type="Proteomes" id="UP000035681"/>
    </source>
</evidence>
<sequence>MIIINIIVLLSYLTKEVSSLQGDYKNISAQLFLRNETVPYIFQETLNKHFDHGYELRKKDRNLPKMVDGGKMCQYIFIVDFNVSPPNNENSQSTFIYWNTKYNNVTIKDNKNTLYLEDQNIHHDNTFENVVKNSLIFSDANEKCTITFEFSLNYLYRKKMILKTGYIIFLLLIMLIPITIVIFK</sequence>
<organism evidence="3 4">
    <name type="scientific">Strongyloides stercoralis</name>
    <name type="common">Threadworm</name>
    <dbReference type="NCBI Taxonomy" id="6248"/>
    <lineage>
        <taxon>Eukaryota</taxon>
        <taxon>Metazoa</taxon>
        <taxon>Ecdysozoa</taxon>
        <taxon>Nematoda</taxon>
        <taxon>Chromadorea</taxon>
        <taxon>Rhabditida</taxon>
        <taxon>Tylenchina</taxon>
        <taxon>Panagrolaimomorpha</taxon>
        <taxon>Strongyloidoidea</taxon>
        <taxon>Strongyloididae</taxon>
        <taxon>Strongyloides</taxon>
    </lineage>
</organism>
<keyword evidence="1" id="KW-0472">Membrane</keyword>
<dbReference type="Proteomes" id="UP000035681">
    <property type="component" value="Unplaced"/>
</dbReference>
<keyword evidence="2" id="KW-0732">Signal</keyword>